<comment type="catalytic activity">
    <reaction evidence="5">
        <text>[phosphatase 2A protein]-C-terminal L-leucine methyl ester + H2O = [phosphatase 2A protein]-C-terminal L-leucine + methanol + H(+)</text>
        <dbReference type="Rhea" id="RHEA:48548"/>
        <dbReference type="Rhea" id="RHEA-COMP:12134"/>
        <dbReference type="Rhea" id="RHEA-COMP:12135"/>
        <dbReference type="ChEBI" id="CHEBI:15377"/>
        <dbReference type="ChEBI" id="CHEBI:15378"/>
        <dbReference type="ChEBI" id="CHEBI:17790"/>
        <dbReference type="ChEBI" id="CHEBI:90516"/>
        <dbReference type="ChEBI" id="CHEBI:90517"/>
        <dbReference type="EC" id="3.1.1.89"/>
    </reaction>
</comment>
<keyword evidence="4" id="KW-0378">Hydrolase</keyword>
<dbReference type="SUPFAM" id="SSF53474">
    <property type="entry name" value="alpha/beta-Hydrolases"/>
    <property type="match status" value="1"/>
</dbReference>
<name>A0A6G3MFZ1_HENSL</name>
<dbReference type="InterPro" id="IPR016812">
    <property type="entry name" value="PPase_methylesterase_euk"/>
</dbReference>
<evidence type="ECO:0000256" key="1">
    <source>
        <dbReference type="ARBA" id="ARBA00008645"/>
    </source>
</evidence>
<evidence type="ECO:0000256" key="4">
    <source>
        <dbReference type="ARBA" id="ARBA00022801"/>
    </source>
</evidence>
<dbReference type="InterPro" id="IPR000073">
    <property type="entry name" value="AB_hydrolase_1"/>
</dbReference>
<sequence>MDEPREILERKMMSDLTEKELLNELKVINLEDCSPLSWDKYFSQELYVNTNNGRFHILYAGEAGPVIFLIHGAGSSAQTWCLFARELLKQVQVRVVAMDLRGHGLSTTDSDHDFNKNVLVNDIIDVINRMMVMLHINENIVLVGHSLGGALATWVATLSLNHHLSGLVVIDVDEQAALDQKSMFEHLISRPTSFSSIEKAIKYSYLNRKLSNLEADRLSIPGQLKKVSNKQEFVWKVDLFETKQFWKGFSIISHLRLVFRIF</sequence>
<proteinExistence type="inferred from homology"/>
<evidence type="ECO:0000256" key="5">
    <source>
        <dbReference type="ARBA" id="ARBA00049203"/>
    </source>
</evidence>
<dbReference type="AlphaFoldDB" id="A0A6G3MFZ1"/>
<dbReference type="InterPro" id="IPR029058">
    <property type="entry name" value="AB_hydrolase_fold"/>
</dbReference>
<evidence type="ECO:0000259" key="6">
    <source>
        <dbReference type="Pfam" id="PF12697"/>
    </source>
</evidence>
<evidence type="ECO:0000256" key="2">
    <source>
        <dbReference type="ARBA" id="ARBA00013111"/>
    </source>
</evidence>
<protein>
    <recommendedName>
        <fullName evidence="2">protein phosphatase methylesterase-1</fullName>
        <ecNumber evidence="2">3.1.1.89</ecNumber>
    </recommendedName>
</protein>
<evidence type="ECO:0000313" key="7">
    <source>
        <dbReference type="EMBL" id="NDJ92856.1"/>
    </source>
</evidence>
<dbReference type="EMBL" id="GHBP01001721">
    <property type="protein sequence ID" value="NDJ92856.1"/>
    <property type="molecule type" value="Transcribed_RNA"/>
</dbReference>
<dbReference type="PANTHER" id="PTHR14189:SF0">
    <property type="entry name" value="PROTEIN PHOSPHATASE METHYLESTERASE 1"/>
    <property type="match status" value="1"/>
</dbReference>
<comment type="similarity">
    <text evidence="1">Belongs to the AB hydrolase superfamily.</text>
</comment>
<dbReference type="Pfam" id="PF12697">
    <property type="entry name" value="Abhydrolase_6"/>
    <property type="match status" value="1"/>
</dbReference>
<dbReference type="EC" id="3.1.1.89" evidence="2"/>
<organism evidence="7">
    <name type="scientific">Henneguya salminicola</name>
    <name type="common">Myxosporean</name>
    <dbReference type="NCBI Taxonomy" id="69463"/>
    <lineage>
        <taxon>Eukaryota</taxon>
        <taxon>Metazoa</taxon>
        <taxon>Cnidaria</taxon>
        <taxon>Myxozoa</taxon>
        <taxon>Myxosporea</taxon>
        <taxon>Bivalvulida</taxon>
        <taxon>Platysporina</taxon>
        <taxon>Myxobolidae</taxon>
        <taxon>Henneguya</taxon>
    </lineage>
</organism>
<dbReference type="PANTHER" id="PTHR14189">
    <property type="entry name" value="PROTEIN PHOSPHATASE METHYLESTERASE-1 RELATED"/>
    <property type="match status" value="1"/>
</dbReference>
<accession>A0A6G3MFZ1</accession>
<dbReference type="Gene3D" id="3.40.50.1820">
    <property type="entry name" value="alpha/beta hydrolase"/>
    <property type="match status" value="1"/>
</dbReference>
<evidence type="ECO:0000256" key="3">
    <source>
        <dbReference type="ARBA" id="ARBA00022487"/>
    </source>
</evidence>
<feature type="domain" description="AB hydrolase-1" evidence="6">
    <location>
        <begin position="67"/>
        <end position="177"/>
    </location>
</feature>
<reference evidence="7" key="1">
    <citation type="submission" date="2018-11" db="EMBL/GenBank/DDBJ databases">
        <title>Henneguya salminicola genome and transcriptome.</title>
        <authorList>
            <person name="Yahalomi D."/>
            <person name="Atkinson S.D."/>
            <person name="Neuhof M."/>
            <person name="Chang E.S."/>
            <person name="Philippe H."/>
            <person name="Cartwright P."/>
            <person name="Bartholomew J.L."/>
            <person name="Huchon D."/>
        </authorList>
    </citation>
    <scope>NUCLEOTIDE SEQUENCE</scope>
    <source>
        <strain evidence="7">Hz1</strain>
        <tissue evidence="7">Whole</tissue>
    </source>
</reference>
<keyword evidence="3" id="KW-0719">Serine esterase</keyword>
<dbReference type="GO" id="GO:0051723">
    <property type="term" value="F:protein methylesterase activity"/>
    <property type="evidence" value="ECO:0007669"/>
    <property type="project" value="UniProtKB-EC"/>
</dbReference>